<accession>A0A143BIW7</accession>
<evidence type="ECO:0000313" key="2">
    <source>
        <dbReference type="Proteomes" id="UP000076404"/>
    </source>
</evidence>
<dbReference type="STRING" id="1379270.GEMMAAP_06180"/>
<dbReference type="AlphaFoldDB" id="A0A143BIW7"/>
<evidence type="ECO:0008006" key="3">
    <source>
        <dbReference type="Google" id="ProtNLM"/>
    </source>
</evidence>
<dbReference type="InterPro" id="IPR045584">
    <property type="entry name" value="Pilin-like"/>
</dbReference>
<organism evidence="1 2">
    <name type="scientific">Gemmatimonas phototrophica</name>
    <dbReference type="NCBI Taxonomy" id="1379270"/>
    <lineage>
        <taxon>Bacteria</taxon>
        <taxon>Pseudomonadati</taxon>
        <taxon>Gemmatimonadota</taxon>
        <taxon>Gemmatimonadia</taxon>
        <taxon>Gemmatimonadales</taxon>
        <taxon>Gemmatimonadaceae</taxon>
        <taxon>Gemmatimonas</taxon>
    </lineage>
</organism>
<name>A0A143BIW7_9BACT</name>
<reference evidence="1 2" key="2">
    <citation type="journal article" date="2016" name="Environ. Microbiol. Rep.">
        <title>Metagenomic evidence for the presence of phototrophic Gemmatimonadetes bacteria in diverse environments.</title>
        <authorList>
            <person name="Zeng Y."/>
            <person name="Baumbach J."/>
            <person name="Barbosa E.G."/>
            <person name="Azevedo V."/>
            <person name="Zhang C."/>
            <person name="Koblizek M."/>
        </authorList>
    </citation>
    <scope>NUCLEOTIDE SEQUENCE [LARGE SCALE GENOMIC DNA]</scope>
    <source>
        <strain evidence="1 2">AP64</strain>
    </source>
</reference>
<protein>
    <recommendedName>
        <fullName evidence="3">General secretion pathway GspH domain-containing protein</fullName>
    </recommendedName>
</protein>
<reference evidence="1 2" key="1">
    <citation type="journal article" date="2014" name="Proc. Natl. Acad. Sci. U.S.A.">
        <title>Functional type 2 photosynthetic reaction centers found in the rare bacterial phylum Gemmatimonadetes.</title>
        <authorList>
            <person name="Zeng Y."/>
            <person name="Feng F."/>
            <person name="Medova H."/>
            <person name="Dean J."/>
            <person name="Koblizek M."/>
        </authorList>
    </citation>
    <scope>NUCLEOTIDE SEQUENCE [LARGE SCALE GENOMIC DNA]</scope>
    <source>
        <strain evidence="1 2">AP64</strain>
    </source>
</reference>
<evidence type="ECO:0000313" key="1">
    <source>
        <dbReference type="EMBL" id="AMW04545.1"/>
    </source>
</evidence>
<sequence>MEVLVVLVILGIAGALLLSRQVTQSGTRRAESASDMKAVVDSARRLAVQRQQSLRVRVYNDGLWSVVAPDLTDPIAAGNITAPPAPLDLTVDARGTCRPSPGWIPSEEHRAAFDAGKCRWTVEPRTRR</sequence>
<dbReference type="EMBL" id="CP011454">
    <property type="protein sequence ID" value="AMW04545.1"/>
    <property type="molecule type" value="Genomic_DNA"/>
</dbReference>
<dbReference type="SUPFAM" id="SSF54523">
    <property type="entry name" value="Pili subunits"/>
    <property type="match status" value="1"/>
</dbReference>
<proteinExistence type="predicted"/>
<keyword evidence="2" id="KW-1185">Reference proteome</keyword>
<dbReference type="Proteomes" id="UP000076404">
    <property type="component" value="Chromosome"/>
</dbReference>
<gene>
    <name evidence="1" type="ORF">GEMMAAP_06180</name>
</gene>
<dbReference type="KEGG" id="gph:GEMMAAP_06180"/>
<dbReference type="eggNOG" id="COG2165">
    <property type="taxonomic scope" value="Bacteria"/>
</dbReference>